<feature type="signal peptide" evidence="1">
    <location>
        <begin position="1"/>
        <end position="20"/>
    </location>
</feature>
<keyword evidence="1" id="KW-0732">Signal</keyword>
<dbReference type="Proteomes" id="UP001596958">
    <property type="component" value="Unassembled WGS sequence"/>
</dbReference>
<name>A0ABW2Z2N4_9SPHI</name>
<organism evidence="2 3">
    <name type="scientific">Mucilaginibacter calamicampi</name>
    <dbReference type="NCBI Taxonomy" id="1302352"/>
    <lineage>
        <taxon>Bacteria</taxon>
        <taxon>Pseudomonadati</taxon>
        <taxon>Bacteroidota</taxon>
        <taxon>Sphingobacteriia</taxon>
        <taxon>Sphingobacteriales</taxon>
        <taxon>Sphingobacteriaceae</taxon>
        <taxon>Mucilaginibacter</taxon>
    </lineage>
</organism>
<gene>
    <name evidence="2" type="ORF">ACFQZS_18290</name>
</gene>
<dbReference type="EMBL" id="JBHTHU010000022">
    <property type="protein sequence ID" value="MFD0752110.1"/>
    <property type="molecule type" value="Genomic_DNA"/>
</dbReference>
<evidence type="ECO:0000313" key="3">
    <source>
        <dbReference type="Proteomes" id="UP001596958"/>
    </source>
</evidence>
<keyword evidence="3" id="KW-1185">Reference proteome</keyword>
<proteinExistence type="predicted"/>
<dbReference type="RefSeq" id="WP_377102454.1">
    <property type="nucleotide sequence ID" value="NZ_JBHTHU010000022.1"/>
</dbReference>
<sequence length="208" mass="24080">MNKIISRAIILLLISFSAYAQQNIEVAPVGIYKEIAVTEQSKMIEKLTDSLSWKSAVLTVSQNPNKYSPPVLYVLSAMLFKNKKYDESMYWFYLAQLRGRYDANRCADATARQAVTILNNDFGPEINQYAFKHIDQLKATIEKVVTFVQNNEELYDNRWINLHGIDAMSKSLNGNSKNRELSLPQKDWPKIKKQTVDNYYSDFKKYVK</sequence>
<accession>A0ABW2Z2N4</accession>
<evidence type="ECO:0000313" key="2">
    <source>
        <dbReference type="EMBL" id="MFD0752110.1"/>
    </source>
</evidence>
<feature type="chain" id="PRO_5047029865" evidence="1">
    <location>
        <begin position="21"/>
        <end position="208"/>
    </location>
</feature>
<protein>
    <submittedName>
        <fullName evidence="2">Uncharacterized protein</fullName>
    </submittedName>
</protein>
<reference evidence="3" key="1">
    <citation type="journal article" date="2019" name="Int. J. Syst. Evol. Microbiol.">
        <title>The Global Catalogue of Microorganisms (GCM) 10K type strain sequencing project: providing services to taxonomists for standard genome sequencing and annotation.</title>
        <authorList>
            <consortium name="The Broad Institute Genomics Platform"/>
            <consortium name="The Broad Institute Genome Sequencing Center for Infectious Disease"/>
            <person name="Wu L."/>
            <person name="Ma J."/>
        </authorList>
    </citation>
    <scope>NUCLEOTIDE SEQUENCE [LARGE SCALE GENOMIC DNA]</scope>
    <source>
        <strain evidence="3">CCUG 63418</strain>
    </source>
</reference>
<comment type="caution">
    <text evidence="2">The sequence shown here is derived from an EMBL/GenBank/DDBJ whole genome shotgun (WGS) entry which is preliminary data.</text>
</comment>
<evidence type="ECO:0000256" key="1">
    <source>
        <dbReference type="SAM" id="SignalP"/>
    </source>
</evidence>